<gene>
    <name evidence="4" type="ORF">SAMN05444682_101314</name>
</gene>
<evidence type="ECO:0000313" key="4">
    <source>
        <dbReference type="EMBL" id="SFH81644.1"/>
    </source>
</evidence>
<name>A0A1I3D4F2_9SPHI</name>
<keyword evidence="1" id="KW-0812">Transmembrane</keyword>
<dbReference type="RefSeq" id="WP_090623163.1">
    <property type="nucleotide sequence ID" value="NZ_FOQO01000001.1"/>
</dbReference>
<dbReference type="InterPro" id="IPR006860">
    <property type="entry name" value="FecR"/>
</dbReference>
<dbReference type="InterPro" id="IPR012373">
    <property type="entry name" value="Ferrdict_sens_TM"/>
</dbReference>
<accession>A0A1I3D4F2</accession>
<dbReference type="Pfam" id="PF16344">
    <property type="entry name" value="FecR_C"/>
    <property type="match status" value="1"/>
</dbReference>
<sequence>MKETRQLKDKQDRKAKDILRRYVKGRCTDEERAWVEEWYHESGHSTAELDPDLAGKHLAEVWSALEHETAGRRVLSLRKIVSIAATLVAILGVSSWYAGRHAGGKTEPTVAHAQQPIQAGRDQALLTLADGRTIHLDSVAVGDHLAGDGISLMKTDNGTLSYSIAANSGDEATGKYNTISTPKGGQFKIILPDHSVVWINAASSLRFPVAFTGATRMVELEGEGYFEVEHDDTKPFIVVSGNQRTIVKGTKFNLTAYPDDPRQVTTLLEGSVLVKTGESQLRGDEVLLHPNEQAVLHNERITTSRIDALAAIAWKNGKFVYNNTPLEAIMKQLARWYDVEIVYREAVKEITFTGSISRFENIEDVLRKISLTESVRFEINERRIMVRH</sequence>
<dbReference type="EMBL" id="FOQO01000001">
    <property type="protein sequence ID" value="SFH81644.1"/>
    <property type="molecule type" value="Genomic_DNA"/>
</dbReference>
<dbReference type="PANTHER" id="PTHR30273:SF2">
    <property type="entry name" value="PROTEIN FECR"/>
    <property type="match status" value="1"/>
</dbReference>
<dbReference type="AlphaFoldDB" id="A0A1I3D4F2"/>
<reference evidence="4 5" key="1">
    <citation type="submission" date="2016-10" db="EMBL/GenBank/DDBJ databases">
        <authorList>
            <person name="de Groot N.N."/>
        </authorList>
    </citation>
    <scope>NUCLEOTIDE SEQUENCE [LARGE SCALE GENOMIC DNA]</scope>
    <source>
        <strain evidence="4 5">RK1</strain>
    </source>
</reference>
<dbReference type="InterPro" id="IPR032508">
    <property type="entry name" value="FecR_C"/>
</dbReference>
<dbReference type="Pfam" id="PF04773">
    <property type="entry name" value="FecR"/>
    <property type="match status" value="1"/>
</dbReference>
<keyword evidence="1" id="KW-0472">Membrane</keyword>
<dbReference type="Gene3D" id="3.55.50.30">
    <property type="match status" value="1"/>
</dbReference>
<evidence type="ECO:0000313" key="5">
    <source>
        <dbReference type="Proteomes" id="UP000198670"/>
    </source>
</evidence>
<dbReference type="Proteomes" id="UP000198670">
    <property type="component" value="Unassembled WGS sequence"/>
</dbReference>
<dbReference type="GO" id="GO:0016989">
    <property type="term" value="F:sigma factor antagonist activity"/>
    <property type="evidence" value="ECO:0007669"/>
    <property type="project" value="TreeGrafter"/>
</dbReference>
<dbReference type="STRING" id="1477437.SAMN05444682_101314"/>
<organism evidence="4 5">
    <name type="scientific">Parapedobacter indicus</name>
    <dbReference type="NCBI Taxonomy" id="1477437"/>
    <lineage>
        <taxon>Bacteria</taxon>
        <taxon>Pseudomonadati</taxon>
        <taxon>Bacteroidota</taxon>
        <taxon>Sphingobacteriia</taxon>
        <taxon>Sphingobacteriales</taxon>
        <taxon>Sphingobacteriaceae</taxon>
        <taxon>Parapedobacter</taxon>
    </lineage>
</organism>
<feature type="transmembrane region" description="Helical" evidence="1">
    <location>
        <begin position="80"/>
        <end position="99"/>
    </location>
</feature>
<protein>
    <submittedName>
        <fullName evidence="4">FecR family protein</fullName>
    </submittedName>
</protein>
<evidence type="ECO:0000259" key="2">
    <source>
        <dbReference type="Pfam" id="PF04773"/>
    </source>
</evidence>
<evidence type="ECO:0000259" key="3">
    <source>
        <dbReference type="Pfam" id="PF16344"/>
    </source>
</evidence>
<keyword evidence="1" id="KW-1133">Transmembrane helix</keyword>
<dbReference type="Gene3D" id="2.60.120.1440">
    <property type="match status" value="1"/>
</dbReference>
<feature type="domain" description="FecR protein" evidence="2">
    <location>
        <begin position="178"/>
        <end position="272"/>
    </location>
</feature>
<proteinExistence type="predicted"/>
<dbReference type="PANTHER" id="PTHR30273">
    <property type="entry name" value="PERIPLASMIC SIGNAL SENSOR AND SIGMA FACTOR ACTIVATOR FECR-RELATED"/>
    <property type="match status" value="1"/>
</dbReference>
<evidence type="ECO:0000256" key="1">
    <source>
        <dbReference type="SAM" id="Phobius"/>
    </source>
</evidence>
<feature type="domain" description="Protein FecR C-terminal" evidence="3">
    <location>
        <begin position="318"/>
        <end position="386"/>
    </location>
</feature>
<dbReference type="OrthoDB" id="1099963at2"/>
<keyword evidence="5" id="KW-1185">Reference proteome</keyword>